<evidence type="ECO:0000256" key="8">
    <source>
        <dbReference type="ARBA" id="ARBA00023136"/>
    </source>
</evidence>
<evidence type="ECO:0000256" key="7">
    <source>
        <dbReference type="ARBA" id="ARBA00023010"/>
    </source>
</evidence>
<proteinExistence type="inferred from homology"/>
<organism evidence="12 13">
    <name type="scientific">Roseicyclus elongatus DSM 19469</name>
    <dbReference type="NCBI Taxonomy" id="1294273"/>
    <lineage>
        <taxon>Bacteria</taxon>
        <taxon>Pseudomonadati</taxon>
        <taxon>Pseudomonadota</taxon>
        <taxon>Alphaproteobacteria</taxon>
        <taxon>Rhodobacterales</taxon>
        <taxon>Roseobacteraceae</taxon>
        <taxon>Roseicyclus</taxon>
    </lineage>
</organism>
<dbReference type="HAMAP" id="MF_00237">
    <property type="entry name" value="TatB"/>
    <property type="match status" value="1"/>
</dbReference>
<dbReference type="PATRIC" id="fig|1294273.3.peg.145"/>
<dbReference type="EMBL" id="CP004372">
    <property type="protein sequence ID" value="AHM02609.1"/>
    <property type="molecule type" value="Genomic_DNA"/>
</dbReference>
<evidence type="ECO:0000256" key="5">
    <source>
        <dbReference type="ARBA" id="ARBA00022927"/>
    </source>
</evidence>
<dbReference type="eggNOG" id="COG1826">
    <property type="taxonomic scope" value="Bacteria"/>
</dbReference>
<comment type="subcellular location">
    <subcellularLocation>
        <location evidence="9">Cell membrane</location>
        <topology evidence="9">Single-pass membrane protein</topology>
    </subcellularLocation>
    <subcellularLocation>
        <location evidence="1">Membrane</location>
        <topology evidence="1">Single-pass membrane protein</topology>
    </subcellularLocation>
</comment>
<evidence type="ECO:0000256" key="11">
    <source>
        <dbReference type="SAM" id="Phobius"/>
    </source>
</evidence>
<comment type="function">
    <text evidence="9">Part of the twin-arginine translocation (Tat) system that transports large folded proteins containing a characteristic twin-arginine motif in their signal peptide across membranes. Together with TatC, TatB is part of a receptor directly interacting with Tat signal peptides. TatB may form an oligomeric binding site that transiently accommodates folded Tat precursor proteins before their translocation.</text>
</comment>
<evidence type="ECO:0000256" key="3">
    <source>
        <dbReference type="ARBA" id="ARBA00022475"/>
    </source>
</evidence>
<evidence type="ECO:0000256" key="10">
    <source>
        <dbReference type="SAM" id="MobiDB-lite"/>
    </source>
</evidence>
<dbReference type="NCBIfam" id="TIGR01410">
    <property type="entry name" value="tatB"/>
    <property type="match status" value="1"/>
</dbReference>
<dbReference type="Proteomes" id="UP000019593">
    <property type="component" value="Chromosome"/>
</dbReference>
<keyword evidence="5 9" id="KW-0653">Protein transport</keyword>
<keyword evidence="4 9" id="KW-0812">Transmembrane</keyword>
<dbReference type="InterPro" id="IPR003369">
    <property type="entry name" value="TatA/B/E"/>
</dbReference>
<keyword evidence="2 9" id="KW-0813">Transport</keyword>
<feature type="compositionally biased region" description="Low complexity" evidence="10">
    <location>
        <begin position="132"/>
        <end position="141"/>
    </location>
</feature>
<keyword evidence="7 9" id="KW-0811">Translocation</keyword>
<sequence length="182" mass="19388">MPDIGWMELLVIGVVALIVVGPKDLPMMFRRLGQITGKVRAMAKDFQRAMDEAADETGMSEINRDLKSAAKFTNPRKMGMDALNEAFEDVDLDPSKYAEGSNTRIIAEKQAARKQELADKAEAARKAREAKVAGIDAAAAEMEADMADPPPRPEPAPAAEVGAAAPAEDPAPGPARTGTDKT</sequence>
<dbReference type="InterPro" id="IPR018448">
    <property type="entry name" value="TatB"/>
</dbReference>
<dbReference type="GO" id="GO:0043953">
    <property type="term" value="P:protein transport by the Tat complex"/>
    <property type="evidence" value="ECO:0007669"/>
    <property type="project" value="UniProtKB-UniRule"/>
</dbReference>
<comment type="subunit">
    <text evidence="9">The Tat system comprises two distinct complexes: a TatABC complex, containing multiple copies of TatA, TatB and TatC subunits, and a separate TatA complex, containing only TatA subunits. Substrates initially bind to the TatABC complex, which probably triggers association of the separate TatA complex to form the active translocon.</text>
</comment>
<dbReference type="KEGG" id="red:roselon_00152"/>
<dbReference type="PANTHER" id="PTHR33162:SF1">
    <property type="entry name" value="SEC-INDEPENDENT PROTEIN TRANSLOCASE PROTEIN TATA, CHLOROPLASTIC"/>
    <property type="match status" value="1"/>
</dbReference>
<dbReference type="PRINTS" id="PR01506">
    <property type="entry name" value="TATBPROTEIN"/>
</dbReference>
<dbReference type="Pfam" id="PF02416">
    <property type="entry name" value="TatA_B_E"/>
    <property type="match status" value="1"/>
</dbReference>
<evidence type="ECO:0000256" key="9">
    <source>
        <dbReference type="HAMAP-Rule" id="MF_00237"/>
    </source>
</evidence>
<dbReference type="GO" id="GO:0008320">
    <property type="term" value="F:protein transmembrane transporter activity"/>
    <property type="evidence" value="ECO:0007669"/>
    <property type="project" value="UniProtKB-UniRule"/>
</dbReference>
<dbReference type="GO" id="GO:0033281">
    <property type="term" value="C:TAT protein transport complex"/>
    <property type="evidence" value="ECO:0007669"/>
    <property type="project" value="UniProtKB-UniRule"/>
</dbReference>
<name>W8RN97_9RHOB</name>
<gene>
    <name evidence="9" type="primary">tatB</name>
    <name evidence="12" type="ORF">roselon_00152</name>
</gene>
<keyword evidence="3 9" id="KW-1003">Cell membrane</keyword>
<dbReference type="HOGENOM" id="CLU_086034_1_3_5"/>
<dbReference type="PANTHER" id="PTHR33162">
    <property type="entry name" value="SEC-INDEPENDENT PROTEIN TRANSLOCASE PROTEIN TATA, CHLOROPLASTIC"/>
    <property type="match status" value="1"/>
</dbReference>
<feature type="compositionally biased region" description="Low complexity" evidence="10">
    <location>
        <begin position="157"/>
        <end position="176"/>
    </location>
</feature>
<evidence type="ECO:0000256" key="6">
    <source>
        <dbReference type="ARBA" id="ARBA00022989"/>
    </source>
</evidence>
<keyword evidence="13" id="KW-1185">Reference proteome</keyword>
<accession>W8RN97</accession>
<dbReference type="AlphaFoldDB" id="W8RN97"/>
<dbReference type="RefSeq" id="WP_025310543.1">
    <property type="nucleotide sequence ID" value="NZ_CP004372.1"/>
</dbReference>
<keyword evidence="6 9" id="KW-1133">Transmembrane helix</keyword>
<reference evidence="12 13" key="1">
    <citation type="submission" date="2013-03" db="EMBL/GenBank/DDBJ databases">
        <authorList>
            <person name="Fiebig A."/>
            <person name="Goeker M."/>
            <person name="Klenk H.-P.P."/>
        </authorList>
    </citation>
    <scope>NUCLEOTIDE SEQUENCE [LARGE SCALE GENOMIC DNA]</scope>
    <source>
        <strain evidence="13">DSM 19469</strain>
    </source>
</reference>
<evidence type="ECO:0000256" key="1">
    <source>
        <dbReference type="ARBA" id="ARBA00004167"/>
    </source>
</evidence>
<dbReference type="OrthoDB" id="7206969at2"/>
<comment type="similarity">
    <text evidence="9">Belongs to the TatB family.</text>
</comment>
<dbReference type="Gene3D" id="1.20.5.3310">
    <property type="match status" value="1"/>
</dbReference>
<evidence type="ECO:0000256" key="2">
    <source>
        <dbReference type="ARBA" id="ARBA00022448"/>
    </source>
</evidence>
<evidence type="ECO:0000313" key="13">
    <source>
        <dbReference type="Proteomes" id="UP000019593"/>
    </source>
</evidence>
<evidence type="ECO:0000313" key="12">
    <source>
        <dbReference type="EMBL" id="AHM02609.1"/>
    </source>
</evidence>
<evidence type="ECO:0000256" key="4">
    <source>
        <dbReference type="ARBA" id="ARBA00022692"/>
    </source>
</evidence>
<dbReference type="STRING" id="1294273.roselon_00152"/>
<feature type="region of interest" description="Disordered" evidence="10">
    <location>
        <begin position="128"/>
        <end position="182"/>
    </location>
</feature>
<feature type="transmembrane region" description="Helical" evidence="11">
    <location>
        <begin position="6"/>
        <end position="22"/>
    </location>
</feature>
<protein>
    <recommendedName>
        <fullName evidence="9">Sec-independent protein translocase protein TatB</fullName>
    </recommendedName>
</protein>
<keyword evidence="8 9" id="KW-0472">Membrane</keyword>